<dbReference type="Proteomes" id="UP000760480">
    <property type="component" value="Unassembled WGS sequence"/>
</dbReference>
<reference evidence="4 5" key="1">
    <citation type="submission" date="2019-03" db="EMBL/GenBank/DDBJ databases">
        <title>Metabolic reconstructions from genomes of highly enriched 'Candidatus Accumulibacter' and 'Candidatus Competibacter' bioreactor populations.</title>
        <authorList>
            <person name="Annavajhala M.K."/>
            <person name="Welles L."/>
            <person name="Abbas B."/>
            <person name="Sorokin D."/>
            <person name="Park H."/>
            <person name="Van Loosdrecht M."/>
            <person name="Chandran K."/>
        </authorList>
    </citation>
    <scope>NUCLEOTIDE SEQUENCE [LARGE SCALE GENOMIC DNA]</scope>
    <source>
        <strain evidence="4 5">SBR_G</strain>
    </source>
</reference>
<feature type="domain" description="CBS" evidence="3">
    <location>
        <begin position="9"/>
        <end position="68"/>
    </location>
</feature>
<keyword evidence="5" id="KW-1185">Reference proteome</keyword>
<sequence length="143" mass="15602">MMQLKEVLKNKGGEPVVVPEASTVASAIRTMNAKRVGSVMVQGPGGEPMGILTERDMIRLYADGESDFETMLVKDWMTTNIYVCKPGDTVGEALTVMTAKRFRHIPVVEDGRMVGVVSIGDLVKAKLEETAVEAQALREYINS</sequence>
<dbReference type="InterPro" id="IPR000644">
    <property type="entry name" value="CBS_dom"/>
</dbReference>
<dbReference type="InterPro" id="IPR044725">
    <property type="entry name" value="CBSX3_CBS_dom"/>
</dbReference>
<keyword evidence="1 2" id="KW-0129">CBS domain</keyword>
<name>A0ABX1TK30_9GAMM</name>
<evidence type="ECO:0000256" key="2">
    <source>
        <dbReference type="PROSITE-ProRule" id="PRU00703"/>
    </source>
</evidence>
<evidence type="ECO:0000313" key="4">
    <source>
        <dbReference type="EMBL" id="NMQ18919.1"/>
    </source>
</evidence>
<proteinExistence type="predicted"/>
<dbReference type="CDD" id="cd04623">
    <property type="entry name" value="CBS_pair_bac_euk"/>
    <property type="match status" value="1"/>
</dbReference>
<dbReference type="RefSeq" id="WP_169248182.1">
    <property type="nucleotide sequence ID" value="NZ_SPMZ01000017.1"/>
</dbReference>
<dbReference type="Pfam" id="PF00571">
    <property type="entry name" value="CBS"/>
    <property type="match status" value="2"/>
</dbReference>
<evidence type="ECO:0000259" key="3">
    <source>
        <dbReference type="PROSITE" id="PS51371"/>
    </source>
</evidence>
<evidence type="ECO:0000313" key="5">
    <source>
        <dbReference type="Proteomes" id="UP000760480"/>
    </source>
</evidence>
<dbReference type="InterPro" id="IPR046342">
    <property type="entry name" value="CBS_dom_sf"/>
</dbReference>
<dbReference type="InterPro" id="IPR051257">
    <property type="entry name" value="Diverse_CBS-Domain"/>
</dbReference>
<dbReference type="SMART" id="SM00116">
    <property type="entry name" value="CBS"/>
    <property type="match status" value="2"/>
</dbReference>
<dbReference type="Gene3D" id="3.10.580.10">
    <property type="entry name" value="CBS-domain"/>
    <property type="match status" value="1"/>
</dbReference>
<dbReference type="PANTHER" id="PTHR43080">
    <property type="entry name" value="CBS DOMAIN-CONTAINING PROTEIN CBSX3, MITOCHONDRIAL"/>
    <property type="match status" value="1"/>
</dbReference>
<protein>
    <submittedName>
        <fullName evidence="4">CBS domain-containing protein</fullName>
    </submittedName>
</protein>
<organism evidence="4 5">
    <name type="scientific">Candidatus Competibacter phosphatis</name>
    <dbReference type="NCBI Taxonomy" id="221280"/>
    <lineage>
        <taxon>Bacteria</taxon>
        <taxon>Pseudomonadati</taxon>
        <taxon>Pseudomonadota</taxon>
        <taxon>Gammaproteobacteria</taxon>
        <taxon>Candidatus Competibacteraceae</taxon>
        <taxon>Candidatus Competibacter</taxon>
    </lineage>
</organism>
<gene>
    <name evidence="4" type="ORF">E4P82_06680</name>
</gene>
<dbReference type="PANTHER" id="PTHR43080:SF2">
    <property type="entry name" value="CBS DOMAIN-CONTAINING PROTEIN"/>
    <property type="match status" value="1"/>
</dbReference>
<dbReference type="SUPFAM" id="SSF54631">
    <property type="entry name" value="CBS-domain pair"/>
    <property type="match status" value="1"/>
</dbReference>
<accession>A0ABX1TK30</accession>
<evidence type="ECO:0000256" key="1">
    <source>
        <dbReference type="ARBA" id="ARBA00023122"/>
    </source>
</evidence>
<dbReference type="EMBL" id="SPMZ01000017">
    <property type="protein sequence ID" value="NMQ18919.1"/>
    <property type="molecule type" value="Genomic_DNA"/>
</dbReference>
<dbReference type="PROSITE" id="PS51371">
    <property type="entry name" value="CBS"/>
    <property type="match status" value="2"/>
</dbReference>
<comment type="caution">
    <text evidence="4">The sequence shown here is derived from an EMBL/GenBank/DDBJ whole genome shotgun (WGS) entry which is preliminary data.</text>
</comment>
<feature type="domain" description="CBS" evidence="3">
    <location>
        <begin position="77"/>
        <end position="132"/>
    </location>
</feature>